<dbReference type="InterPro" id="IPR007459">
    <property type="entry name" value="DNA_pol3_chi"/>
</dbReference>
<name>A0A1E8PTL4_9BURK</name>
<gene>
    <name evidence="1" type="ORF">BA896_013085</name>
</gene>
<dbReference type="PANTHER" id="PTHR38767:SF1">
    <property type="entry name" value="DNA POLYMERASE III SUBUNIT CHI"/>
    <property type="match status" value="1"/>
</dbReference>
<dbReference type="PANTHER" id="PTHR38767">
    <property type="entry name" value="DNA POLYMERASE III SUBUNIT CHI"/>
    <property type="match status" value="1"/>
</dbReference>
<dbReference type="GO" id="GO:0003677">
    <property type="term" value="F:DNA binding"/>
    <property type="evidence" value="ECO:0007669"/>
    <property type="project" value="InterPro"/>
</dbReference>
<dbReference type="GO" id="GO:0006260">
    <property type="term" value="P:DNA replication"/>
    <property type="evidence" value="ECO:0007669"/>
    <property type="project" value="InterPro"/>
</dbReference>
<proteinExistence type="predicted"/>
<evidence type="ECO:0000313" key="1">
    <source>
        <dbReference type="EMBL" id="OFJ49658.1"/>
    </source>
</evidence>
<dbReference type="Proteomes" id="UP000092634">
    <property type="component" value="Unassembled WGS sequence"/>
</dbReference>
<dbReference type="InterPro" id="IPR036768">
    <property type="entry name" value="PolIII_chi_sf"/>
</dbReference>
<protein>
    <submittedName>
        <fullName evidence="1">DNA polymerase III subunit chi</fullName>
    </submittedName>
</protein>
<reference evidence="1 2" key="1">
    <citation type="submission" date="2016-10" db="EMBL/GenBank/DDBJ databases">
        <title>Updated version of Genome Assembly of Janthinobacterium lividum ERGS5:01.</title>
        <authorList>
            <person name="Kumar R."/>
            <person name="Acharya V."/>
            <person name="Singh D."/>
        </authorList>
    </citation>
    <scope>NUCLEOTIDE SEQUENCE [LARGE SCALE GENOMIC DNA]</scope>
    <source>
        <strain evidence="1 2">ERGS5:01</strain>
    </source>
</reference>
<dbReference type="AlphaFoldDB" id="A0A1E8PTL4"/>
<dbReference type="Gene3D" id="3.40.50.10110">
    <property type="entry name" value="DNA polymerase III subunit chi"/>
    <property type="match status" value="1"/>
</dbReference>
<accession>A0A1E8PTL4</accession>
<dbReference type="Pfam" id="PF04364">
    <property type="entry name" value="DNA_pol3_chi"/>
    <property type="match status" value="1"/>
</dbReference>
<comment type="caution">
    <text evidence="1">The sequence shown here is derived from an EMBL/GenBank/DDBJ whole genome shotgun (WGS) entry which is preliminary data.</text>
</comment>
<organism evidence="1 2">
    <name type="scientific">Janthinobacterium lividum</name>
    <dbReference type="NCBI Taxonomy" id="29581"/>
    <lineage>
        <taxon>Bacteria</taxon>
        <taxon>Pseudomonadati</taxon>
        <taxon>Pseudomonadota</taxon>
        <taxon>Betaproteobacteria</taxon>
        <taxon>Burkholderiales</taxon>
        <taxon>Oxalobacteraceae</taxon>
        <taxon>Janthinobacterium</taxon>
    </lineage>
</organism>
<evidence type="ECO:0000313" key="2">
    <source>
        <dbReference type="Proteomes" id="UP000092634"/>
    </source>
</evidence>
<dbReference type="SUPFAM" id="SSF102400">
    <property type="entry name" value="DNA polymerase III chi subunit"/>
    <property type="match status" value="1"/>
</dbReference>
<dbReference type="GO" id="GO:0032298">
    <property type="term" value="P:positive regulation of DNA-templated DNA replication initiation"/>
    <property type="evidence" value="ECO:0007669"/>
    <property type="project" value="TreeGrafter"/>
</dbReference>
<sequence>MSRVDFHSNVPDKLAYACRLARKAYMAGNKVVVLAADSAQLNALNSAMWTVSATDFLPHVLAGDPLAAQTPIILTDDVAAALPHHDILVNLSQLPPPNYAQFQRVFEIVSMDEQDAQAGRQRFLHYRQQDVQPTHFVAGNSAGKA</sequence>
<dbReference type="GO" id="GO:0003887">
    <property type="term" value="F:DNA-directed DNA polymerase activity"/>
    <property type="evidence" value="ECO:0007669"/>
    <property type="project" value="InterPro"/>
</dbReference>
<dbReference type="EMBL" id="MAQB02000001">
    <property type="protein sequence ID" value="OFJ49658.1"/>
    <property type="molecule type" value="Genomic_DNA"/>
</dbReference>